<protein>
    <recommendedName>
        <fullName evidence="6">Signal peptidase</fullName>
    </recommendedName>
</protein>
<dbReference type="EMBL" id="MUGO01000021">
    <property type="protein sequence ID" value="PQA91007.1"/>
    <property type="molecule type" value="Genomic_DNA"/>
</dbReference>
<evidence type="ECO:0000313" key="4">
    <source>
        <dbReference type="Proteomes" id="UP000186246"/>
    </source>
</evidence>
<dbReference type="STRING" id="551459.SAMN05421796_101718"/>
<keyword evidence="1" id="KW-0812">Transmembrane</keyword>
<proteinExistence type="predicted"/>
<evidence type="ECO:0000256" key="1">
    <source>
        <dbReference type="SAM" id="Phobius"/>
    </source>
</evidence>
<evidence type="ECO:0000313" key="3">
    <source>
        <dbReference type="EMBL" id="SIS63363.1"/>
    </source>
</evidence>
<keyword evidence="1" id="KW-1133">Transmembrane helix</keyword>
<organism evidence="3 4">
    <name type="scientific">Chryseobacterium piscicola</name>
    <dbReference type="NCBI Taxonomy" id="551459"/>
    <lineage>
        <taxon>Bacteria</taxon>
        <taxon>Pseudomonadati</taxon>
        <taxon>Bacteroidota</taxon>
        <taxon>Flavobacteriia</taxon>
        <taxon>Flavobacteriales</taxon>
        <taxon>Weeksellaceae</taxon>
        <taxon>Chryseobacterium group</taxon>
        <taxon>Chryseobacterium</taxon>
    </lineage>
</organism>
<reference evidence="2 5" key="1">
    <citation type="submission" date="2016-11" db="EMBL/GenBank/DDBJ databases">
        <title>Whole genomes of Flavobacteriaceae.</title>
        <authorList>
            <person name="Stine C."/>
            <person name="Li C."/>
            <person name="Tadesse D."/>
        </authorList>
    </citation>
    <scope>NUCLEOTIDE SEQUENCE [LARGE SCALE GENOMIC DNA]</scope>
    <source>
        <strain evidence="2 5">DSM 21068</strain>
    </source>
</reference>
<dbReference type="RefSeq" id="WP_076449839.1">
    <property type="nucleotide sequence ID" value="NZ_FTOJ01000001.1"/>
</dbReference>
<reference evidence="4" key="3">
    <citation type="submission" date="2017-01" db="EMBL/GenBank/DDBJ databases">
        <authorList>
            <person name="Varghese N."/>
            <person name="Submissions S."/>
        </authorList>
    </citation>
    <scope>NUCLEOTIDE SEQUENCE [LARGE SCALE GENOMIC DNA]</scope>
    <source>
        <strain evidence="4">DSM 21068</strain>
    </source>
</reference>
<dbReference type="AlphaFoldDB" id="A0A1N7KP35"/>
<keyword evidence="1" id="KW-0472">Membrane</keyword>
<gene>
    <name evidence="2" type="ORF">B0A70_13295</name>
    <name evidence="3" type="ORF">SAMN05421796_101718</name>
</gene>
<feature type="transmembrane region" description="Helical" evidence="1">
    <location>
        <begin position="51"/>
        <end position="68"/>
    </location>
</feature>
<evidence type="ECO:0000313" key="2">
    <source>
        <dbReference type="EMBL" id="PQA91007.1"/>
    </source>
</evidence>
<dbReference type="Proteomes" id="UP000186246">
    <property type="component" value="Unassembled WGS sequence"/>
</dbReference>
<keyword evidence="5" id="KW-1185">Reference proteome</keyword>
<accession>A0A1N7KP35</accession>
<name>A0A1N7KP35_9FLAO</name>
<evidence type="ECO:0000313" key="5">
    <source>
        <dbReference type="Proteomes" id="UP000238314"/>
    </source>
</evidence>
<sequence length="76" mass="8036">MKITNKLFLFVLTITSFVSILAQGPISPPGTPGGGAPGGTTPGAQSIPVDMYTYVLAIVAITMIVFFTKKYKSQKI</sequence>
<evidence type="ECO:0008006" key="6">
    <source>
        <dbReference type="Google" id="ProtNLM"/>
    </source>
</evidence>
<dbReference type="OrthoDB" id="1274917at2"/>
<dbReference type="Proteomes" id="UP000238314">
    <property type="component" value="Unassembled WGS sequence"/>
</dbReference>
<reference evidence="3" key="2">
    <citation type="submission" date="2017-01" db="EMBL/GenBank/DDBJ databases">
        <authorList>
            <person name="Mah S.A."/>
            <person name="Swanson W.J."/>
            <person name="Moy G.W."/>
            <person name="Vacquier V.D."/>
        </authorList>
    </citation>
    <scope>NUCLEOTIDE SEQUENCE [LARGE SCALE GENOMIC DNA]</scope>
    <source>
        <strain evidence="3">DSM 21068</strain>
    </source>
</reference>
<dbReference type="EMBL" id="FTOJ01000001">
    <property type="protein sequence ID" value="SIS63363.1"/>
    <property type="molecule type" value="Genomic_DNA"/>
</dbReference>